<evidence type="ECO:0000313" key="3">
    <source>
        <dbReference type="Proteomes" id="UP000032512"/>
    </source>
</evidence>
<keyword evidence="3" id="KW-1185">Reference proteome</keyword>
<evidence type="ECO:0000313" key="2">
    <source>
        <dbReference type="EMBL" id="KIY21288.1"/>
    </source>
</evidence>
<dbReference type="OrthoDB" id="2354672at2"/>
<reference evidence="2 3" key="1">
    <citation type="submission" date="2015-01" db="EMBL/GenBank/DDBJ databases">
        <title>Draft genome sequences of the supercritical CO2 tolerant bacteria Bacillus subterraneus MITOT1 and Bacillus cereus MIT0214.</title>
        <authorList>
            <person name="Peet K.C."/>
            <person name="Thompson J.R."/>
        </authorList>
    </citation>
    <scope>NUCLEOTIDE SEQUENCE [LARGE SCALE GENOMIC DNA]</scope>
    <source>
        <strain evidence="2 3">MITOT1</strain>
    </source>
</reference>
<dbReference type="AlphaFoldDB" id="A0A0D6Z9N4"/>
<dbReference type="PATRIC" id="fig|285983.3.peg.1801"/>
<dbReference type="RefSeq" id="WP_044394934.1">
    <property type="nucleotide sequence ID" value="NZ_JXIQ01000114.1"/>
</dbReference>
<dbReference type="Proteomes" id="UP000032512">
    <property type="component" value="Unassembled WGS sequence"/>
</dbReference>
<dbReference type="InterPro" id="IPR008308">
    <property type="entry name" value="YpbB-like"/>
</dbReference>
<dbReference type="Pfam" id="PF14493">
    <property type="entry name" value="HTH_40"/>
    <property type="match status" value="1"/>
</dbReference>
<dbReference type="PIRSF" id="PIRSF021350">
    <property type="entry name" value="UCP021350"/>
    <property type="match status" value="1"/>
</dbReference>
<evidence type="ECO:0000259" key="1">
    <source>
        <dbReference type="Pfam" id="PF14493"/>
    </source>
</evidence>
<sequence>MGLTYLESVVLSILKRINGERTIYALLHLLQGKRSSQTIQDAHLYKLTPYFSTYPTVSRSRLEKMMESLKRGGLVEEIAEGKVLLTSRGEEKLRLHLAKCPLPEFLNGWKYHQVTESFWERLTLLVQVSSNLIHQERSYIPIRNKQETLSWVKQFIKQQSGDRYTLAERLYEELISALENSAIKPELVIIRLTGFKKIGLTLSQASEQIGMEPTHYHYEFLNCLHFMFNKILDVPSAYPLLDGLLNKAERLEPLTLSAKKTYKLLQLGYSADEVAAVRNLKQGTIEDHIVEIALIKTEFDIDYYVPASKQERILLAAQQISAKKLKQMKERVTDASYFEIRLVLAKYGDIEWN</sequence>
<gene>
    <name evidence="2" type="ORF">UB32_14640</name>
</gene>
<feature type="domain" description="Helicase Helix-turn-helix" evidence="1">
    <location>
        <begin position="257"/>
        <end position="344"/>
    </location>
</feature>
<name>A0A0D6Z9N4_9BACI</name>
<accession>A0A0D6Z9N4</accession>
<proteinExistence type="predicted"/>
<protein>
    <submittedName>
        <fullName evidence="2">RQC domain-containing protein</fullName>
    </submittedName>
</protein>
<dbReference type="InterPro" id="IPR029491">
    <property type="entry name" value="Helicase_HTH"/>
</dbReference>
<dbReference type="EMBL" id="JXIQ01000114">
    <property type="protein sequence ID" value="KIY21288.1"/>
    <property type="molecule type" value="Genomic_DNA"/>
</dbReference>
<comment type="caution">
    <text evidence="2">The sequence shown here is derived from an EMBL/GenBank/DDBJ whole genome shotgun (WGS) entry which is preliminary data.</text>
</comment>
<organism evidence="2 3">
    <name type="scientific">Mesobacillus subterraneus</name>
    <dbReference type="NCBI Taxonomy" id="285983"/>
    <lineage>
        <taxon>Bacteria</taxon>
        <taxon>Bacillati</taxon>
        <taxon>Bacillota</taxon>
        <taxon>Bacilli</taxon>
        <taxon>Bacillales</taxon>
        <taxon>Bacillaceae</taxon>
        <taxon>Mesobacillus</taxon>
    </lineage>
</organism>